<dbReference type="Proteomes" id="UP000007148">
    <property type="component" value="Unassembled WGS sequence"/>
</dbReference>
<feature type="region of interest" description="Disordered" evidence="1">
    <location>
        <begin position="934"/>
        <end position="967"/>
    </location>
</feature>
<dbReference type="Gene3D" id="2.60.40.640">
    <property type="match status" value="1"/>
</dbReference>
<dbReference type="InParanoid" id="G4T764"/>
<dbReference type="SMART" id="SM01017">
    <property type="entry name" value="Arrestin_C"/>
    <property type="match status" value="1"/>
</dbReference>
<evidence type="ECO:0000313" key="4">
    <source>
        <dbReference type="Proteomes" id="UP000007148"/>
    </source>
</evidence>
<dbReference type="eggNOG" id="ENOG502RWPB">
    <property type="taxonomic scope" value="Eukaryota"/>
</dbReference>
<feature type="region of interest" description="Disordered" evidence="1">
    <location>
        <begin position="1"/>
        <end position="41"/>
    </location>
</feature>
<feature type="compositionally biased region" description="Polar residues" evidence="1">
    <location>
        <begin position="760"/>
        <end position="782"/>
    </location>
</feature>
<dbReference type="GO" id="GO:0005737">
    <property type="term" value="C:cytoplasm"/>
    <property type="evidence" value="ECO:0007669"/>
    <property type="project" value="TreeGrafter"/>
</dbReference>
<protein>
    <recommendedName>
        <fullName evidence="2">Arrestin C-terminal-like domain-containing protein</fullName>
    </recommendedName>
</protein>
<name>G4T764_SERID</name>
<feature type="compositionally biased region" description="Polar residues" evidence="1">
    <location>
        <begin position="7"/>
        <end position="20"/>
    </location>
</feature>
<feature type="region of interest" description="Disordered" evidence="1">
    <location>
        <begin position="608"/>
        <end position="627"/>
    </location>
</feature>
<feature type="region of interest" description="Disordered" evidence="1">
    <location>
        <begin position="757"/>
        <end position="793"/>
    </location>
</feature>
<dbReference type="PANTHER" id="PTHR11188">
    <property type="entry name" value="ARRESTIN DOMAIN CONTAINING PROTEIN"/>
    <property type="match status" value="1"/>
</dbReference>
<dbReference type="InterPro" id="IPR014756">
    <property type="entry name" value="Ig_E-set"/>
</dbReference>
<reference evidence="3 4" key="1">
    <citation type="journal article" date="2011" name="PLoS Pathog.">
        <title>Endophytic Life Strategies Decoded by Genome and Transcriptome Analyses of the Mutualistic Root Symbiont Piriformospora indica.</title>
        <authorList>
            <person name="Zuccaro A."/>
            <person name="Lahrmann U."/>
            <person name="Guldener U."/>
            <person name="Langen G."/>
            <person name="Pfiffi S."/>
            <person name="Biedenkopf D."/>
            <person name="Wong P."/>
            <person name="Samans B."/>
            <person name="Grimm C."/>
            <person name="Basiewicz M."/>
            <person name="Murat C."/>
            <person name="Martin F."/>
            <person name="Kogel K.H."/>
        </authorList>
    </citation>
    <scope>NUCLEOTIDE SEQUENCE [LARGE SCALE GENOMIC DNA]</scope>
    <source>
        <strain evidence="3 4">DSM 11827</strain>
    </source>
</reference>
<dbReference type="STRING" id="1109443.G4T764"/>
<dbReference type="InterPro" id="IPR011022">
    <property type="entry name" value="Arrestin_C-like"/>
</dbReference>
<organism evidence="3 4">
    <name type="scientific">Serendipita indica (strain DSM 11827)</name>
    <name type="common">Root endophyte fungus</name>
    <name type="synonym">Piriformospora indica</name>
    <dbReference type="NCBI Taxonomy" id="1109443"/>
    <lineage>
        <taxon>Eukaryota</taxon>
        <taxon>Fungi</taxon>
        <taxon>Dikarya</taxon>
        <taxon>Basidiomycota</taxon>
        <taxon>Agaricomycotina</taxon>
        <taxon>Agaricomycetes</taxon>
        <taxon>Sebacinales</taxon>
        <taxon>Serendipitaceae</taxon>
        <taxon>Serendipita</taxon>
    </lineage>
</organism>
<dbReference type="GO" id="GO:0015031">
    <property type="term" value="P:protein transport"/>
    <property type="evidence" value="ECO:0007669"/>
    <property type="project" value="TreeGrafter"/>
</dbReference>
<comment type="caution">
    <text evidence="3">The sequence shown here is derived from an EMBL/GenBank/DDBJ whole genome shotgun (WGS) entry which is preliminary data.</text>
</comment>
<dbReference type="EMBL" id="CAFZ01000010">
    <property type="protein sequence ID" value="CCA67155.1"/>
    <property type="molecule type" value="Genomic_DNA"/>
</dbReference>
<dbReference type="AlphaFoldDB" id="G4T764"/>
<accession>G4T764</accession>
<dbReference type="PANTHER" id="PTHR11188:SF17">
    <property type="entry name" value="FI21816P1"/>
    <property type="match status" value="1"/>
</dbReference>
<keyword evidence="4" id="KW-1185">Reference proteome</keyword>
<dbReference type="Pfam" id="PF02752">
    <property type="entry name" value="Arrestin_C"/>
    <property type="match status" value="1"/>
</dbReference>
<dbReference type="HOGENOM" id="CLU_294592_0_0_1"/>
<feature type="domain" description="Arrestin C-terminal-like" evidence="2">
    <location>
        <begin position="335"/>
        <end position="499"/>
    </location>
</feature>
<evidence type="ECO:0000256" key="1">
    <source>
        <dbReference type="SAM" id="MobiDB-lite"/>
    </source>
</evidence>
<evidence type="ECO:0000259" key="2">
    <source>
        <dbReference type="SMART" id="SM01017"/>
    </source>
</evidence>
<sequence>MKPPRSLRSQVFNTDNNNGLGSMMDPSRLQSLPPTSNPSETSLELYHGNTNRRIQVIRIGASAVEGRPTSVNTAAPVLPFNNQVNTFSTYIDRQPTLFTKNASTGRKMAELKVVLGKEPSGRLQANAKALPLSPQDSESAVALEQAKTRARIKLDLLLESGVCVEGGYLKGKVIVNVRPPMNKDGLTFLGQGKVRVVGFEAIPHNDLRFTFYHCGAMLDDVSPFSDSLYNSPEDATGFRLGRIGRHILPFAMRLPPRHPDAPVAKGVYESRTSGSSIRYIAMISIKVKDVETGQTSIAHFYRYLELWPLLDPLRSLAPSPTPIYATTSKSVFLGGSGTIKLTASIHRETWVAGQKCFVKVFIANDTERKRVQSLTLSLIRTETMFIPDLDAAIPEGTLIRSDSDACRTSTTKRVIARSTLEMGETAISRHVTAVGWWTGVPPSRALEFNHSILIPPLALTIPRSRLLEVGFALDVRVGTGTLSSEVFVILPIRVVNYISLDPLPAFGPPEKLGTVSDKTNVSFVVQRPPSLTQIVARELIFSRSRAQSEPLQPPTLPYVSMPNGTYRGSAEMPRTEKLQVCNRTSQDMSLSISGFHPPSIWIDKSPHEQTPHAIQESDDGLVEPERPPSQSDLLAMLFGVTHTPEAPGVSRQANDRVAATLVQETKLQHEACLSESDQFERTESDVPANTPTISECPVLLPLLESSPTRDSHDALEENFLFECNEEDIASSFPSRRGSTDTMEVPVSGRPFFTWSDDTDNFSTASKSQGSSAMTTPNESKIASTRRPLPQRPRPHPIFMARSSGSRASVLPLDLSPSKKTTIRESADLFKSDLLVTEINQDVALQNIVVKAKESAEIVSSTSMNEVPTTVSALMRQDLDTPILPSYREQEIKGPAVFERSFATSTRPARTQEMKRPPVTLSSIKARIAMFEQRAADEATRTPPFTVHAPSQRTRGSVGDPLKSKRLW</sequence>
<dbReference type="SUPFAM" id="SSF81296">
    <property type="entry name" value="E set domains"/>
    <property type="match status" value="1"/>
</dbReference>
<dbReference type="InterPro" id="IPR014752">
    <property type="entry name" value="Arrestin-like_C"/>
</dbReference>
<dbReference type="InterPro" id="IPR050357">
    <property type="entry name" value="Arrestin_domain-protein"/>
</dbReference>
<feature type="compositionally biased region" description="Polar residues" evidence="1">
    <location>
        <begin position="28"/>
        <end position="41"/>
    </location>
</feature>
<evidence type="ECO:0000313" key="3">
    <source>
        <dbReference type="EMBL" id="CCA67155.1"/>
    </source>
</evidence>
<dbReference type="OrthoDB" id="298939at2759"/>
<proteinExistence type="predicted"/>
<gene>
    <name evidence="3" type="ORF">PIIN_00988</name>
</gene>